<dbReference type="Proteomes" id="UP001148614">
    <property type="component" value="Unassembled WGS sequence"/>
</dbReference>
<organism evidence="1 2">
    <name type="scientific">Xylaria arbuscula</name>
    <dbReference type="NCBI Taxonomy" id="114810"/>
    <lineage>
        <taxon>Eukaryota</taxon>
        <taxon>Fungi</taxon>
        <taxon>Dikarya</taxon>
        <taxon>Ascomycota</taxon>
        <taxon>Pezizomycotina</taxon>
        <taxon>Sordariomycetes</taxon>
        <taxon>Xylariomycetidae</taxon>
        <taxon>Xylariales</taxon>
        <taxon>Xylariaceae</taxon>
        <taxon>Xylaria</taxon>
    </lineage>
</organism>
<proteinExistence type="predicted"/>
<gene>
    <name evidence="1" type="ORF">NPX13_g6334</name>
</gene>
<protein>
    <submittedName>
        <fullName evidence="1">Uncharacterized protein</fullName>
    </submittedName>
</protein>
<dbReference type="VEuPathDB" id="FungiDB:F4678DRAFT_485228"/>
<sequence>MHVWDRISHAVRHGKLVGVNKIICFGLKGSRSWHQADPLTEDQERKGHGNPDLVRHVAALWIAEAIASCTRERVRVYSEGSSYLDRDVDALTAHGITPLSGERGQHESFLKIDAHMLVFMFSGIASKAIQVVCATNRPACIIAQIMRLNGAEEGLRRAFDHLDAEYREHADWLPFYLFAFHSGVRGPQSMEEFRREGQRPLQGATVWFRRARFNP</sequence>
<comment type="caution">
    <text evidence="1">The sequence shown here is derived from an EMBL/GenBank/DDBJ whole genome shotgun (WGS) entry which is preliminary data.</text>
</comment>
<dbReference type="AlphaFoldDB" id="A0A9W8TK79"/>
<reference evidence="1" key="1">
    <citation type="submission" date="2022-07" db="EMBL/GenBank/DDBJ databases">
        <title>Genome Sequence of Xylaria arbuscula.</title>
        <authorList>
            <person name="Buettner E."/>
        </authorList>
    </citation>
    <scope>NUCLEOTIDE SEQUENCE</scope>
    <source>
        <strain evidence="1">VT107</strain>
    </source>
</reference>
<evidence type="ECO:0000313" key="1">
    <source>
        <dbReference type="EMBL" id="KAJ3568684.1"/>
    </source>
</evidence>
<keyword evidence="2" id="KW-1185">Reference proteome</keyword>
<name>A0A9W8TK79_9PEZI</name>
<dbReference type="EMBL" id="JANPWZ010001111">
    <property type="protein sequence ID" value="KAJ3568684.1"/>
    <property type="molecule type" value="Genomic_DNA"/>
</dbReference>
<accession>A0A9W8TK79</accession>
<evidence type="ECO:0000313" key="2">
    <source>
        <dbReference type="Proteomes" id="UP001148614"/>
    </source>
</evidence>